<evidence type="ECO:0000256" key="3">
    <source>
        <dbReference type="ARBA" id="ARBA00022801"/>
    </source>
</evidence>
<feature type="binding site" evidence="4">
    <location>
        <position position="10"/>
    </location>
    <ligand>
        <name>a divalent metal cation</name>
        <dbReference type="ChEBI" id="CHEBI:60240"/>
        <label>1</label>
    </ligand>
</feature>
<dbReference type="RefSeq" id="WP_115361694.1">
    <property type="nucleotide sequence ID" value="NZ_CP038012.1"/>
</dbReference>
<dbReference type="Gene3D" id="3.20.20.140">
    <property type="entry name" value="Metal-dependent hydrolases"/>
    <property type="match status" value="1"/>
</dbReference>
<dbReference type="SUPFAM" id="SSF51556">
    <property type="entry name" value="Metallo-dependent hydrolases"/>
    <property type="match status" value="1"/>
</dbReference>
<feature type="binding site" evidence="4">
    <location>
        <position position="209"/>
    </location>
    <ligand>
        <name>a divalent metal cation</name>
        <dbReference type="ChEBI" id="CHEBI:60240"/>
        <label>1</label>
    </ligand>
</feature>
<reference evidence="5 6" key="1">
    <citation type="submission" date="2018-06" db="EMBL/GenBank/DDBJ databases">
        <authorList>
            <consortium name="Pathogen Informatics"/>
            <person name="Doyle S."/>
        </authorList>
    </citation>
    <scope>NUCLEOTIDE SEQUENCE [LARGE SCALE GENOMIC DNA]</scope>
    <source>
        <strain evidence="6">ATCC 11859 / DSM 33 / NCIB 8841 / NCTC 4822</strain>
    </source>
</reference>
<dbReference type="Pfam" id="PF01026">
    <property type="entry name" value="TatD_DNase"/>
    <property type="match status" value="1"/>
</dbReference>
<dbReference type="EC" id="3.1.21.-" evidence="5"/>
<evidence type="ECO:0000256" key="1">
    <source>
        <dbReference type="ARBA" id="ARBA00009275"/>
    </source>
</evidence>
<feature type="binding site" evidence="4">
    <location>
        <position position="161"/>
    </location>
    <ligand>
        <name>a divalent metal cation</name>
        <dbReference type="ChEBI" id="CHEBI:60240"/>
        <label>2</label>
    </ligand>
</feature>
<gene>
    <name evidence="5" type="primary">yjjV</name>
    <name evidence="5" type="ORF">NCTC4822_01937</name>
</gene>
<dbReference type="InterPro" id="IPR001130">
    <property type="entry name" value="TatD-like"/>
</dbReference>
<dbReference type="EMBL" id="UGYZ01000002">
    <property type="protein sequence ID" value="SUJ10004.1"/>
    <property type="molecule type" value="Genomic_DNA"/>
</dbReference>
<dbReference type="PANTHER" id="PTHR46317:SF1">
    <property type="entry name" value="HYDROLASE, TATD FAMILY"/>
    <property type="match status" value="1"/>
</dbReference>
<dbReference type="Proteomes" id="UP000254519">
    <property type="component" value="Unassembled WGS sequence"/>
</dbReference>
<dbReference type="PROSITE" id="PS01137">
    <property type="entry name" value="TATD_1"/>
    <property type="match status" value="1"/>
</dbReference>
<evidence type="ECO:0000313" key="5">
    <source>
        <dbReference type="EMBL" id="SUJ10004.1"/>
    </source>
</evidence>
<proteinExistence type="inferred from homology"/>
<feature type="binding site" evidence="4">
    <location>
        <position position="8"/>
    </location>
    <ligand>
        <name>a divalent metal cation</name>
        <dbReference type="ChEBI" id="CHEBI:60240"/>
        <label>1</label>
    </ligand>
</feature>
<organism evidence="5 6">
    <name type="scientific">Sporosarcina pasteurii</name>
    <name type="common">Bacillus pasteurii</name>
    <dbReference type="NCBI Taxonomy" id="1474"/>
    <lineage>
        <taxon>Bacteria</taxon>
        <taxon>Bacillati</taxon>
        <taxon>Bacillota</taxon>
        <taxon>Bacilli</taxon>
        <taxon>Bacillales</taxon>
        <taxon>Caryophanaceae</taxon>
        <taxon>Sporosarcina</taxon>
    </lineage>
</organism>
<dbReference type="InterPro" id="IPR032466">
    <property type="entry name" value="Metal_Hydrolase"/>
</dbReference>
<dbReference type="PANTHER" id="PTHR46317">
    <property type="entry name" value="HYDROLASE OF PHP SUPERFAMILY-RELATED PROTEIN"/>
    <property type="match status" value="1"/>
</dbReference>
<name>A0A380C1E6_SPOPA</name>
<evidence type="ECO:0000256" key="4">
    <source>
        <dbReference type="PIRSR" id="PIRSR005902-1"/>
    </source>
</evidence>
<sequence>MRKIIDAHMHLDQYSDLDIRRIITDLDRIQCTNVISVSSHLDSCRTNLALSQKFEQVKPAFGLHPEQELPSDTEIETLFSWIADQHKEMVAIGEVGLPYYLRSEMNNDARFPIEGYIEVLEQFIKYAKKWDKPIILHAIYDDAPIVCNLLEMHSIEKAHFHWFKGNTATTQRIMDNGYYISVTPDVLYETEIQTLVRQCPLEQMMVETDGPWQFKGKFDGQMTHPKMIHASVSMISQIKEVYLAETYRTLHNNTFEFYKLDK</sequence>
<comment type="similarity">
    <text evidence="1">Belongs to the metallo-dependent hydrolases superfamily. TatD-type hydrolase family.</text>
</comment>
<dbReference type="GO" id="GO:0046872">
    <property type="term" value="F:metal ion binding"/>
    <property type="evidence" value="ECO:0007669"/>
    <property type="project" value="UniProtKB-KW"/>
</dbReference>
<dbReference type="PIRSF" id="PIRSF005902">
    <property type="entry name" value="DNase_TatD"/>
    <property type="match status" value="1"/>
</dbReference>
<accession>A0A380C1E6</accession>
<dbReference type="GO" id="GO:0016788">
    <property type="term" value="F:hydrolase activity, acting on ester bonds"/>
    <property type="evidence" value="ECO:0007669"/>
    <property type="project" value="InterPro"/>
</dbReference>
<evidence type="ECO:0000256" key="2">
    <source>
        <dbReference type="ARBA" id="ARBA00022723"/>
    </source>
</evidence>
<keyword evidence="2 4" id="KW-0479">Metal-binding</keyword>
<dbReference type="AlphaFoldDB" id="A0A380C1E6"/>
<feature type="binding site" evidence="4">
    <location>
        <position position="94"/>
    </location>
    <ligand>
        <name>a divalent metal cation</name>
        <dbReference type="ChEBI" id="CHEBI:60240"/>
        <label>1</label>
    </ligand>
</feature>
<dbReference type="InterPro" id="IPR018228">
    <property type="entry name" value="DNase_TatD-rel_CS"/>
</dbReference>
<keyword evidence="3 5" id="KW-0378">Hydrolase</keyword>
<dbReference type="CDD" id="cd01310">
    <property type="entry name" value="TatD_DNAse"/>
    <property type="match status" value="1"/>
</dbReference>
<dbReference type="OrthoDB" id="9775608at2"/>
<keyword evidence="6" id="KW-1185">Reference proteome</keyword>
<feature type="binding site" evidence="4">
    <location>
        <position position="137"/>
    </location>
    <ligand>
        <name>a divalent metal cation</name>
        <dbReference type="ChEBI" id="CHEBI:60240"/>
        <label>2</label>
    </ligand>
</feature>
<protein>
    <submittedName>
        <fullName evidence="5">Uncharacterized deoxyribonuclease YjjV</fullName>
        <ecNumber evidence="5">3.1.21.-</ecNumber>
    </submittedName>
</protein>
<evidence type="ECO:0000313" key="6">
    <source>
        <dbReference type="Proteomes" id="UP000254519"/>
    </source>
</evidence>